<evidence type="ECO:0000259" key="2">
    <source>
        <dbReference type="Pfam" id="PF00582"/>
    </source>
</evidence>
<reference evidence="3 5" key="1">
    <citation type="submission" date="2014-08" db="EMBL/GenBank/DDBJ databases">
        <authorList>
            <person name="Sisinthy S."/>
        </authorList>
    </citation>
    <scope>NUCLEOTIDE SEQUENCE [LARGE SCALE GENOMIC DNA]</scope>
    <source>
        <strain evidence="3 5">RuG17</strain>
    </source>
</reference>
<dbReference type="eggNOG" id="COG0589">
    <property type="taxonomic scope" value="Bacteria"/>
</dbReference>
<protein>
    <submittedName>
        <fullName evidence="4">Nucleotide-binding universal stress UspA family protein</fullName>
    </submittedName>
</protein>
<dbReference type="Pfam" id="PF00582">
    <property type="entry name" value="Usp"/>
    <property type="match status" value="2"/>
</dbReference>
<name>A0A099J3C1_9MICO</name>
<dbReference type="InterPro" id="IPR014729">
    <property type="entry name" value="Rossmann-like_a/b/a_fold"/>
</dbReference>
<dbReference type="Gene3D" id="3.40.50.620">
    <property type="entry name" value="HUPs"/>
    <property type="match status" value="2"/>
</dbReference>
<gene>
    <name evidence="4" type="ORF">BJ997_003191</name>
    <name evidence="3" type="ORF">GY21_14730</name>
</gene>
<keyword evidence="5" id="KW-1185">Reference proteome</keyword>
<dbReference type="InterPro" id="IPR006015">
    <property type="entry name" value="Universal_stress_UspA"/>
</dbReference>
<feature type="domain" description="UspA" evidence="2">
    <location>
        <begin position="1"/>
        <end position="133"/>
    </location>
</feature>
<dbReference type="PANTHER" id="PTHR46268">
    <property type="entry name" value="STRESS RESPONSE PROTEIN NHAX"/>
    <property type="match status" value="1"/>
</dbReference>
<dbReference type="Proteomes" id="UP000029864">
    <property type="component" value="Unassembled WGS sequence"/>
</dbReference>
<dbReference type="CDD" id="cd00293">
    <property type="entry name" value="USP-like"/>
    <property type="match status" value="1"/>
</dbReference>
<dbReference type="EMBL" id="JACHBQ010000001">
    <property type="protein sequence ID" value="MBB5642643.1"/>
    <property type="molecule type" value="Genomic_DNA"/>
</dbReference>
<dbReference type="PANTHER" id="PTHR46268:SF6">
    <property type="entry name" value="UNIVERSAL STRESS PROTEIN UP12"/>
    <property type="match status" value="1"/>
</dbReference>
<accession>A0A099J3C1</accession>
<dbReference type="RefSeq" id="WP_035837664.1">
    <property type="nucleotide sequence ID" value="NZ_JACHBQ010000001.1"/>
</dbReference>
<dbReference type="SUPFAM" id="SSF52402">
    <property type="entry name" value="Adenine nucleotide alpha hydrolases-like"/>
    <property type="match status" value="2"/>
</dbReference>
<proteinExistence type="inferred from homology"/>
<dbReference type="Proteomes" id="UP000561726">
    <property type="component" value="Unassembled WGS sequence"/>
</dbReference>
<comment type="similarity">
    <text evidence="1">Belongs to the universal stress protein A family.</text>
</comment>
<organism evidence="3 5">
    <name type="scientific">Cryobacterium roopkundense</name>
    <dbReference type="NCBI Taxonomy" id="1001240"/>
    <lineage>
        <taxon>Bacteria</taxon>
        <taxon>Bacillati</taxon>
        <taxon>Actinomycetota</taxon>
        <taxon>Actinomycetes</taxon>
        <taxon>Micrococcales</taxon>
        <taxon>Microbacteriaceae</taxon>
        <taxon>Cryobacterium</taxon>
    </lineage>
</organism>
<dbReference type="PRINTS" id="PR01438">
    <property type="entry name" value="UNVRSLSTRESS"/>
</dbReference>
<feature type="domain" description="UspA" evidence="2">
    <location>
        <begin position="143"/>
        <end position="277"/>
    </location>
</feature>
<dbReference type="STRING" id="1001240.GY21_14730"/>
<evidence type="ECO:0000313" key="4">
    <source>
        <dbReference type="EMBL" id="MBB5642643.1"/>
    </source>
</evidence>
<dbReference type="AlphaFoldDB" id="A0A099J3C1"/>
<dbReference type="OrthoDB" id="9772177at2"/>
<sequence>MIEKSIVAWDGRPPSKAALEWALERSAGGELVMVRVVDRTSESADYFMPESVAASAPIALKNDADRVQEAHPSVQVRSELLPGDPIEELKRLSTENALVVVGTHRREGPTVRYEWSVGARLAGAANGPVAIIPESNGVQGVGVVVGVDGSAAANAAVQFAAAEANRTGDELHAVHAWQEPLVWPESAIPDLEFLQSLEDIHQNVLDESVALAQVSYPDLRVRSSLVRGAAQWALLEAARSAALLVVGNHGVHGIKRFLLGSVSHSLVLNIQSPTVVVNASSTP</sequence>
<evidence type="ECO:0000256" key="1">
    <source>
        <dbReference type="ARBA" id="ARBA00008791"/>
    </source>
</evidence>
<reference evidence="4 6" key="2">
    <citation type="submission" date="2020-08" db="EMBL/GenBank/DDBJ databases">
        <title>Sequencing the genomes of 1000 actinobacteria strains.</title>
        <authorList>
            <person name="Klenk H.-P."/>
        </authorList>
    </citation>
    <scope>NUCLEOTIDE SEQUENCE [LARGE SCALE GENOMIC DNA]</scope>
    <source>
        <strain evidence="4 6">DSM 21065</strain>
    </source>
</reference>
<evidence type="ECO:0000313" key="5">
    <source>
        <dbReference type="Proteomes" id="UP000029864"/>
    </source>
</evidence>
<dbReference type="InterPro" id="IPR006016">
    <property type="entry name" value="UspA"/>
</dbReference>
<evidence type="ECO:0000313" key="6">
    <source>
        <dbReference type="Proteomes" id="UP000561726"/>
    </source>
</evidence>
<dbReference type="EMBL" id="JPXF01000067">
    <property type="protein sequence ID" value="KGJ72540.1"/>
    <property type="molecule type" value="Genomic_DNA"/>
</dbReference>
<evidence type="ECO:0000313" key="3">
    <source>
        <dbReference type="EMBL" id="KGJ72540.1"/>
    </source>
</evidence>
<comment type="caution">
    <text evidence="3">The sequence shown here is derived from an EMBL/GenBank/DDBJ whole genome shotgun (WGS) entry which is preliminary data.</text>
</comment>